<dbReference type="AlphaFoldDB" id="A0AAF0Z743"/>
<accession>A0AAF0Z743</accession>
<reference evidence="2" key="1">
    <citation type="submission" date="2023-11" db="EMBL/GenBank/DDBJ databases">
        <title>Genome sequence of Cyanobacterium aponinum BCRC AL20115.</title>
        <authorList>
            <person name="Chang H.-Y."/>
            <person name="Lin K.-M."/>
            <person name="Hsueh H.-T."/>
            <person name="Chu H.-A."/>
            <person name="Kuo C.-H."/>
        </authorList>
    </citation>
    <scope>NUCLEOTIDE SEQUENCE</scope>
    <source>
        <strain evidence="2">AL20115</strain>
    </source>
</reference>
<organism evidence="2">
    <name type="scientific">Cyanobacterium aponinum AL20115</name>
    <dbReference type="NCBI Taxonomy" id="3090662"/>
    <lineage>
        <taxon>Bacteria</taxon>
        <taxon>Bacillati</taxon>
        <taxon>Cyanobacteriota</taxon>
        <taxon>Cyanophyceae</taxon>
        <taxon>Oscillatoriophycideae</taxon>
        <taxon>Chroococcales</taxon>
        <taxon>Geminocystaceae</taxon>
        <taxon>Cyanobacterium</taxon>
    </lineage>
</organism>
<evidence type="ECO:0000313" key="2">
    <source>
        <dbReference type="EMBL" id="WPF87436.1"/>
    </source>
</evidence>
<gene>
    <name evidence="2" type="ORF">SAY89_11540</name>
</gene>
<feature type="transmembrane region" description="Helical" evidence="1">
    <location>
        <begin position="111"/>
        <end position="132"/>
    </location>
</feature>
<feature type="transmembrane region" description="Helical" evidence="1">
    <location>
        <begin position="144"/>
        <end position="168"/>
    </location>
</feature>
<dbReference type="EMBL" id="CP138348">
    <property type="protein sequence ID" value="WPF87436.1"/>
    <property type="molecule type" value="Genomic_DNA"/>
</dbReference>
<name>A0AAF0Z743_9CHRO</name>
<dbReference type="RefSeq" id="WP_320001016.1">
    <property type="nucleotide sequence ID" value="NZ_CP138348.1"/>
</dbReference>
<feature type="transmembrane region" description="Helical" evidence="1">
    <location>
        <begin position="180"/>
        <end position="199"/>
    </location>
</feature>
<sequence>MGAIYQLLFSTCLFFSLILTTISTRFYDLPFHSLHTFSRWTLSIANLIPFSLSLYILFLLKSNRLEVVELAQIESPLKGHFQNSLSSSFIQFFREIFFLNDVSGEAQVNFFSFTYSIFYKLAFLLLLILIFYRVQIKFNVITKNACFISILPLFVTQFVITLSCYYKFGLSSLPRQLSFKSALIGLLLVIIALIIASNLSYKSKKFRFKSILNDSINLLITFSLTFILLINLQFKYLKQDLNNLNNIVASNTQNWQENLNSDQPIAIYTTILTHYVGRTYLDDGFYPSCDKEEGFNVFAERYANYFNKNKLYVIPFNSESLNFNLNILQKKANKINFICSHSSDLGNVDSINQSEIKNSVFELVENQEIVLTGWAINPDKSKGKKVLITMGDDNKIVKETQVNLPRPDVADYFNNPIYLNSGWLLSFIPTINASQDPVKFRVWSYDPITKEAYLFKEFYLKFHES</sequence>
<protein>
    <submittedName>
        <fullName evidence="2">Uncharacterized protein</fullName>
    </submittedName>
</protein>
<keyword evidence="1" id="KW-1133">Transmembrane helix</keyword>
<feature type="transmembrane region" description="Helical" evidence="1">
    <location>
        <begin position="40"/>
        <end position="60"/>
    </location>
</feature>
<keyword evidence="1" id="KW-0472">Membrane</keyword>
<feature type="transmembrane region" description="Helical" evidence="1">
    <location>
        <begin position="211"/>
        <end position="234"/>
    </location>
</feature>
<proteinExistence type="predicted"/>
<evidence type="ECO:0000256" key="1">
    <source>
        <dbReference type="SAM" id="Phobius"/>
    </source>
</evidence>
<keyword evidence="1" id="KW-0812">Transmembrane</keyword>